<dbReference type="Proteomes" id="UP000616595">
    <property type="component" value="Unassembled WGS sequence"/>
</dbReference>
<sequence length="369" mass="40664">MILLLNLSPHQCYNRYHREKSKREDEFVKKSIQKSFVLLLSLLLIVGLIPASVSAASTPGVSYQTHIENIGWEADAGIGIKSNGDTSGTSGRSLRLEGIKINLDSQGYDLGVSYQTHIQDIGWEANAGRGWKSNGVMSGTQGESKRLEAIQIKLTGADADKFDIYYQVHAQNIGWMGWAKNGESAGTAGYSYRLEAIRIQVVPKGTDPPLNSGAPFKDASVVQYKDAYKQVVYQLFKDNGAKYGYSQYACPYSLFDMDSNGIPELFVKKGDCEANYEYSIYTYENGQAKFIGTTNGGHSGLYGQSNNSSGELILLMAHMGYQQVDEINYVNGVITRNTISSGEVPAGKDYYKTDYPVPWAYARDTSLLN</sequence>
<name>A0A923KXJ5_9FIRM</name>
<comment type="caution">
    <text evidence="1">The sequence shown here is derived from an EMBL/GenBank/DDBJ whole genome shotgun (WGS) entry which is preliminary data.</text>
</comment>
<protein>
    <submittedName>
        <fullName evidence="1">Uncharacterized protein</fullName>
    </submittedName>
</protein>
<dbReference type="EMBL" id="WJBD01000018">
    <property type="protein sequence ID" value="MBC3889428.1"/>
    <property type="molecule type" value="Genomic_DNA"/>
</dbReference>
<dbReference type="InterPro" id="IPR006637">
    <property type="entry name" value="ChW"/>
</dbReference>
<accession>A0A923KXJ5</accession>
<proteinExistence type="predicted"/>
<dbReference type="Pfam" id="PF07538">
    <property type="entry name" value="ChW"/>
    <property type="match status" value="3"/>
</dbReference>
<keyword evidence="2" id="KW-1185">Reference proteome</keyword>
<evidence type="ECO:0000313" key="1">
    <source>
        <dbReference type="EMBL" id="MBC3889428.1"/>
    </source>
</evidence>
<gene>
    <name evidence="1" type="ORF">GH810_14025</name>
</gene>
<dbReference type="AlphaFoldDB" id="A0A923KXJ5"/>
<reference evidence="1" key="1">
    <citation type="submission" date="2019-10" db="EMBL/GenBank/DDBJ databases">
        <authorList>
            <person name="Ross D.E."/>
            <person name="Gulliver D."/>
        </authorList>
    </citation>
    <scope>NUCLEOTIDE SEQUENCE</scope>
    <source>
        <strain evidence="1">DER-2019</strain>
    </source>
</reference>
<dbReference type="SMART" id="SM00728">
    <property type="entry name" value="ChW"/>
    <property type="match status" value="3"/>
</dbReference>
<reference evidence="1" key="2">
    <citation type="submission" date="2020-10" db="EMBL/GenBank/DDBJ databases">
        <title>Comparative genomics of the Acetobacterium genus.</title>
        <authorList>
            <person name="Marshall C."/>
            <person name="May H."/>
            <person name="Norman S."/>
        </authorList>
    </citation>
    <scope>NUCLEOTIDE SEQUENCE</scope>
    <source>
        <strain evidence="1">DER-2019</strain>
    </source>
</reference>
<organism evidence="1 2">
    <name type="scientific">Acetobacterium paludosum</name>
    <dbReference type="NCBI Taxonomy" id="52693"/>
    <lineage>
        <taxon>Bacteria</taxon>
        <taxon>Bacillati</taxon>
        <taxon>Bacillota</taxon>
        <taxon>Clostridia</taxon>
        <taxon>Eubacteriales</taxon>
        <taxon>Eubacteriaceae</taxon>
        <taxon>Acetobacterium</taxon>
    </lineage>
</organism>
<evidence type="ECO:0000313" key="2">
    <source>
        <dbReference type="Proteomes" id="UP000616595"/>
    </source>
</evidence>
<dbReference type="OrthoDB" id="1777177at2"/>